<dbReference type="GeneID" id="85313115"/>
<evidence type="ECO:0000313" key="2">
    <source>
        <dbReference type="Proteomes" id="UP001244011"/>
    </source>
</evidence>
<sequence>MSAVIFSPASAYLLGTAFLGMGLKAFADPESSYELFGLPRQTQTTSFGVL</sequence>
<evidence type="ECO:0000313" key="1">
    <source>
        <dbReference type="EMBL" id="KAK1767494.1"/>
    </source>
</evidence>
<dbReference type="RefSeq" id="XP_060283707.1">
    <property type="nucleotide sequence ID" value="XM_060429928.1"/>
</dbReference>
<dbReference type="Proteomes" id="UP001244011">
    <property type="component" value="Unassembled WGS sequence"/>
</dbReference>
<gene>
    <name evidence="1" type="ORF">QBC33DRAFT_558977</name>
</gene>
<dbReference type="AlphaFoldDB" id="A0AAJ0C2F8"/>
<comment type="caution">
    <text evidence="1">The sequence shown here is derived from an EMBL/GenBank/DDBJ whole genome shotgun (WGS) entry which is preliminary data.</text>
</comment>
<dbReference type="EMBL" id="MU839008">
    <property type="protein sequence ID" value="KAK1767494.1"/>
    <property type="molecule type" value="Genomic_DNA"/>
</dbReference>
<keyword evidence="2" id="KW-1185">Reference proteome</keyword>
<name>A0AAJ0C2F8_9PEZI</name>
<protein>
    <submittedName>
        <fullName evidence="1">Uncharacterized protein</fullName>
    </submittedName>
</protein>
<accession>A0AAJ0C2F8</accession>
<organism evidence="1 2">
    <name type="scientific">Phialemonium atrogriseum</name>
    <dbReference type="NCBI Taxonomy" id="1093897"/>
    <lineage>
        <taxon>Eukaryota</taxon>
        <taxon>Fungi</taxon>
        <taxon>Dikarya</taxon>
        <taxon>Ascomycota</taxon>
        <taxon>Pezizomycotina</taxon>
        <taxon>Sordariomycetes</taxon>
        <taxon>Sordariomycetidae</taxon>
        <taxon>Cephalothecales</taxon>
        <taxon>Cephalothecaceae</taxon>
        <taxon>Phialemonium</taxon>
    </lineage>
</organism>
<proteinExistence type="predicted"/>
<reference evidence="1" key="1">
    <citation type="submission" date="2023-06" db="EMBL/GenBank/DDBJ databases">
        <title>Genome-scale phylogeny and comparative genomics of the fungal order Sordariales.</title>
        <authorList>
            <consortium name="Lawrence Berkeley National Laboratory"/>
            <person name="Hensen N."/>
            <person name="Bonometti L."/>
            <person name="Westerberg I."/>
            <person name="Brannstrom I.O."/>
            <person name="Guillou S."/>
            <person name="Cros-Aarteil S."/>
            <person name="Calhoun S."/>
            <person name="Haridas S."/>
            <person name="Kuo A."/>
            <person name="Mondo S."/>
            <person name="Pangilinan J."/>
            <person name="Riley R."/>
            <person name="Labutti K."/>
            <person name="Andreopoulos B."/>
            <person name="Lipzen A."/>
            <person name="Chen C."/>
            <person name="Yanf M."/>
            <person name="Daum C."/>
            <person name="Ng V."/>
            <person name="Clum A."/>
            <person name="Steindorff A."/>
            <person name="Ohm R."/>
            <person name="Martin F."/>
            <person name="Silar P."/>
            <person name="Natvig D."/>
            <person name="Lalanne C."/>
            <person name="Gautier V."/>
            <person name="Ament-Velasquez S.L."/>
            <person name="Kruys A."/>
            <person name="Hutchinson M.I."/>
            <person name="Powell A.J."/>
            <person name="Barry K."/>
            <person name="Miller A.N."/>
            <person name="Grigoriev I.V."/>
            <person name="Debuchy R."/>
            <person name="Gladieux P."/>
            <person name="Thoren M.H."/>
            <person name="Johannesson H."/>
        </authorList>
    </citation>
    <scope>NUCLEOTIDE SEQUENCE</scope>
    <source>
        <strain evidence="1">8032-3</strain>
    </source>
</reference>